<sequence>MKKILDNANISNMCKGQIFLDCAIRYNDLAYILARADMSEEDASDLEDHKIPTRIIVLEENPDEDDLLIAANEIKKFAQPIIGISQKPVNQGLLAASDRDGSILPMGGGKEFWPFEILQKNGYPQCKRLRPIDGYTWAVGINRKVYKRVDIGKWENVTEGLDLSKKDAFSYGFNDIDGFSEKEVYAVGGKGDIWKYDGKTWNQCGFPTNDNLYTVCCTKDGYVYVGARKALWKGKDNQWEQVCIFERQSEMNDLRWFADKLWLAYDYKLIMWDGQKLHNDIIHNGEKISLGGAIDASDDMLLVACSYSAWTYDGKDWHNIIPKFN</sequence>
<dbReference type="SUPFAM" id="SSF63829">
    <property type="entry name" value="Calcium-dependent phosphotriesterase"/>
    <property type="match status" value="1"/>
</dbReference>
<accession>A0A370R2U4</accession>
<dbReference type="RefSeq" id="WP_147291307.1">
    <property type="nucleotide sequence ID" value="NZ_QRAP01000001.1"/>
</dbReference>
<dbReference type="AlphaFoldDB" id="A0A370R2U4"/>
<reference evidence="1 2" key="1">
    <citation type="submission" date="2018-07" db="EMBL/GenBank/DDBJ databases">
        <title>Genomic Encyclopedia of Type Strains, Phase IV (KMG-IV): sequencing the most valuable type-strain genomes for metagenomic binning, comparative biology and taxonomic classification.</title>
        <authorList>
            <person name="Goeker M."/>
        </authorList>
    </citation>
    <scope>NUCLEOTIDE SEQUENCE [LARGE SCALE GENOMIC DNA]</scope>
    <source>
        <strain evidence="1 2">DSM 103736</strain>
    </source>
</reference>
<proteinExistence type="predicted"/>
<evidence type="ECO:0000313" key="2">
    <source>
        <dbReference type="Proteomes" id="UP000254848"/>
    </source>
</evidence>
<comment type="caution">
    <text evidence="1">The sequence shown here is derived from an EMBL/GenBank/DDBJ whole genome shotgun (WGS) entry which is preliminary data.</text>
</comment>
<keyword evidence="2" id="KW-1185">Reference proteome</keyword>
<organism evidence="1 2">
    <name type="scientific">Enterobacillus tribolii</name>
    <dbReference type="NCBI Taxonomy" id="1487935"/>
    <lineage>
        <taxon>Bacteria</taxon>
        <taxon>Pseudomonadati</taxon>
        <taxon>Pseudomonadota</taxon>
        <taxon>Gammaproteobacteria</taxon>
        <taxon>Enterobacterales</taxon>
        <taxon>Hafniaceae</taxon>
        <taxon>Enterobacillus</taxon>
    </lineage>
</organism>
<gene>
    <name evidence="1" type="ORF">C8D90_101198</name>
</gene>
<dbReference type="EMBL" id="QRAP01000001">
    <property type="protein sequence ID" value="RDK96762.1"/>
    <property type="molecule type" value="Genomic_DNA"/>
</dbReference>
<name>A0A370R2U4_9GAMM</name>
<dbReference type="Proteomes" id="UP000254848">
    <property type="component" value="Unassembled WGS sequence"/>
</dbReference>
<dbReference type="OrthoDB" id="6829668at2"/>
<evidence type="ECO:0000313" key="1">
    <source>
        <dbReference type="EMBL" id="RDK96762.1"/>
    </source>
</evidence>
<protein>
    <submittedName>
        <fullName evidence="1">Uncharacterized protein</fullName>
    </submittedName>
</protein>